<dbReference type="EMBL" id="HACG01003959">
    <property type="protein sequence ID" value="CEK50824.1"/>
    <property type="molecule type" value="Transcribed_RNA"/>
</dbReference>
<feature type="non-terminal residue" evidence="2">
    <location>
        <position position="220"/>
    </location>
</feature>
<name>A0A0B6Y3X0_9EUPU</name>
<feature type="non-terminal residue" evidence="2">
    <location>
        <position position="1"/>
    </location>
</feature>
<proteinExistence type="predicted"/>
<feature type="region of interest" description="Disordered" evidence="1">
    <location>
        <begin position="1"/>
        <end position="36"/>
    </location>
</feature>
<accession>A0A0B6Y3X0</accession>
<evidence type="ECO:0000256" key="1">
    <source>
        <dbReference type="SAM" id="MobiDB-lite"/>
    </source>
</evidence>
<gene>
    <name evidence="2" type="primary">ORF11771</name>
</gene>
<feature type="compositionally biased region" description="Acidic residues" evidence="1">
    <location>
        <begin position="1"/>
        <end position="11"/>
    </location>
</feature>
<sequence length="220" mass="25064">ILQGLQEDEREEERRKEQQQRQQQHHRLQGLISSPKKTFQNKHNIESLSLPDQQFLGSSGNFMEDQSVGSFLDHPHLTMPEQAQDSLQMVQSYQSFTQTHQPIEVDMISTLPGKRDIHNMTSDLDYHILKRLTCSTSMKGTTQHNSSFSNNSTNLASILADNSTHDSGMQFPVTGINFQTQQSDIEDVSNNILDGSTHSTLELNRSKNEITFMDFDPQQT</sequence>
<evidence type="ECO:0000313" key="2">
    <source>
        <dbReference type="EMBL" id="CEK50824.1"/>
    </source>
</evidence>
<organism evidence="2">
    <name type="scientific">Arion vulgaris</name>
    <dbReference type="NCBI Taxonomy" id="1028688"/>
    <lineage>
        <taxon>Eukaryota</taxon>
        <taxon>Metazoa</taxon>
        <taxon>Spiralia</taxon>
        <taxon>Lophotrochozoa</taxon>
        <taxon>Mollusca</taxon>
        <taxon>Gastropoda</taxon>
        <taxon>Heterobranchia</taxon>
        <taxon>Euthyneura</taxon>
        <taxon>Panpulmonata</taxon>
        <taxon>Eupulmonata</taxon>
        <taxon>Stylommatophora</taxon>
        <taxon>Helicina</taxon>
        <taxon>Arionoidea</taxon>
        <taxon>Arionidae</taxon>
        <taxon>Arion</taxon>
    </lineage>
</organism>
<reference evidence="2" key="1">
    <citation type="submission" date="2014-12" db="EMBL/GenBank/DDBJ databases">
        <title>Insight into the proteome of Arion vulgaris.</title>
        <authorList>
            <person name="Aradska J."/>
            <person name="Bulat T."/>
            <person name="Smidak R."/>
            <person name="Sarate P."/>
            <person name="Gangsoo J."/>
            <person name="Sialana F."/>
            <person name="Bilban M."/>
            <person name="Lubec G."/>
        </authorList>
    </citation>
    <scope>NUCLEOTIDE SEQUENCE</scope>
    <source>
        <tissue evidence="2">Skin</tissue>
    </source>
</reference>
<dbReference type="AlphaFoldDB" id="A0A0B6Y3X0"/>
<protein>
    <submittedName>
        <fullName evidence="2">Uncharacterized protein</fullName>
    </submittedName>
</protein>